<proteinExistence type="predicted"/>
<gene>
    <name evidence="4" type="ORF">IX84_06780</name>
</gene>
<dbReference type="Gene3D" id="3.90.180.10">
    <property type="entry name" value="Medium-chain alcohol dehydrogenases, catalytic domain"/>
    <property type="match status" value="1"/>
</dbReference>
<dbReference type="Proteomes" id="UP000029736">
    <property type="component" value="Unassembled WGS sequence"/>
</dbReference>
<sequence length="327" mass="35519">MKAIQIKDFGGPEELYLGDYETPTPAANEILVKVEATALNRADTLQRMGKYPPPEGDSPIMGLEVAGEVVEVGEQVIHWKIGDKVCGLLGGGGYAEYAVIPERLALPWPEGFDAVQAASVPEVFLTAFQALRWLAHLQEGERVLIHAGASGVGTAAIQLAKVMGAHPIVTASAGKHGLCQELGAELAIDYKAENFAERLQDYTKGEGVNVVVDFIGGPYLQQNLDVMGLEGRMVLLAFLGGVKVDNLSIAPVLRKRLQIIGSTLRARDLEYKIRLSSDLQLFAWPLFANGQLRPVVDKVYDWSEVAEAHRYMESNQSKGKIVLRVGT</sequence>
<dbReference type="NCBIfam" id="TIGR02824">
    <property type="entry name" value="quinone_pig3"/>
    <property type="match status" value="1"/>
</dbReference>
<evidence type="ECO:0000313" key="4">
    <source>
        <dbReference type="EMBL" id="KGE88829.1"/>
    </source>
</evidence>
<dbReference type="InterPro" id="IPR014189">
    <property type="entry name" value="Quinone_OxRdtase_PIG3"/>
</dbReference>
<dbReference type="GO" id="GO:0016651">
    <property type="term" value="F:oxidoreductase activity, acting on NAD(P)H"/>
    <property type="evidence" value="ECO:0007669"/>
    <property type="project" value="TreeGrafter"/>
</dbReference>
<dbReference type="OrthoDB" id="9787435at2"/>
<dbReference type="RefSeq" id="WP_044217740.1">
    <property type="nucleotide sequence ID" value="NZ_JBKAGJ010000001.1"/>
</dbReference>
<dbReference type="InterPro" id="IPR013149">
    <property type="entry name" value="ADH-like_C"/>
</dbReference>
<keyword evidence="5" id="KW-1185">Reference proteome</keyword>
<evidence type="ECO:0000313" key="5">
    <source>
        <dbReference type="Proteomes" id="UP000029736"/>
    </source>
</evidence>
<keyword evidence="2" id="KW-0560">Oxidoreductase</keyword>
<dbReference type="STRING" id="1524460.IX84_06780"/>
<dbReference type="CDD" id="cd05276">
    <property type="entry name" value="p53_inducible_oxidoreductase"/>
    <property type="match status" value="1"/>
</dbReference>
<dbReference type="Pfam" id="PF08240">
    <property type="entry name" value="ADH_N"/>
    <property type="match status" value="1"/>
</dbReference>
<reference evidence="4 5" key="1">
    <citation type="journal article" date="2014" name="Int. J. Syst. Evol. Microbiol.">
        <title>Phaeodactylibacter xiamenensis gen. nov., sp. nov., a member of the family Saprospiraceae isolated from the marine alga Phaeodactylum tricornutum.</title>
        <authorList>
            <person name="Chen Z.Jr."/>
            <person name="Lei X."/>
            <person name="Lai Q."/>
            <person name="Li Y."/>
            <person name="Zhang B."/>
            <person name="Zhang J."/>
            <person name="Zhang H."/>
            <person name="Yang L."/>
            <person name="Zheng W."/>
            <person name="Tian Y."/>
            <person name="Yu Z."/>
            <person name="Xu H.Jr."/>
            <person name="Zheng T."/>
        </authorList>
    </citation>
    <scope>NUCLEOTIDE SEQUENCE [LARGE SCALE GENOMIC DNA]</scope>
    <source>
        <strain evidence="4 5">KD52</strain>
    </source>
</reference>
<dbReference type="PANTHER" id="PTHR48106:SF18">
    <property type="entry name" value="QUINONE OXIDOREDUCTASE PIG3"/>
    <property type="match status" value="1"/>
</dbReference>
<accession>A0A098S8I0</accession>
<dbReference type="SUPFAM" id="SSF50129">
    <property type="entry name" value="GroES-like"/>
    <property type="match status" value="1"/>
</dbReference>
<dbReference type="InterPro" id="IPR013154">
    <property type="entry name" value="ADH-like_N"/>
</dbReference>
<evidence type="ECO:0000256" key="2">
    <source>
        <dbReference type="ARBA" id="ARBA00023002"/>
    </source>
</evidence>
<dbReference type="AlphaFoldDB" id="A0A098S8I0"/>
<evidence type="ECO:0000259" key="3">
    <source>
        <dbReference type="SMART" id="SM00829"/>
    </source>
</evidence>
<dbReference type="PANTHER" id="PTHR48106">
    <property type="entry name" value="QUINONE OXIDOREDUCTASE PIG3-RELATED"/>
    <property type="match status" value="1"/>
</dbReference>
<name>A0A098S8I0_9BACT</name>
<keyword evidence="1" id="KW-0521">NADP</keyword>
<dbReference type="InterPro" id="IPR011032">
    <property type="entry name" value="GroES-like_sf"/>
</dbReference>
<dbReference type="EMBL" id="JPOS01000016">
    <property type="protein sequence ID" value="KGE88829.1"/>
    <property type="molecule type" value="Genomic_DNA"/>
</dbReference>
<dbReference type="InterPro" id="IPR036291">
    <property type="entry name" value="NAD(P)-bd_dom_sf"/>
</dbReference>
<dbReference type="SMART" id="SM00829">
    <property type="entry name" value="PKS_ER"/>
    <property type="match status" value="1"/>
</dbReference>
<feature type="domain" description="Enoyl reductase (ER)" evidence="3">
    <location>
        <begin position="10"/>
        <end position="323"/>
    </location>
</feature>
<dbReference type="InterPro" id="IPR020843">
    <property type="entry name" value="ER"/>
</dbReference>
<comment type="caution">
    <text evidence="4">The sequence shown here is derived from an EMBL/GenBank/DDBJ whole genome shotgun (WGS) entry which is preliminary data.</text>
</comment>
<dbReference type="SUPFAM" id="SSF51735">
    <property type="entry name" value="NAD(P)-binding Rossmann-fold domains"/>
    <property type="match status" value="1"/>
</dbReference>
<dbReference type="Pfam" id="PF00107">
    <property type="entry name" value="ADH_zinc_N"/>
    <property type="match status" value="1"/>
</dbReference>
<dbReference type="GO" id="GO:0070402">
    <property type="term" value="F:NADPH binding"/>
    <property type="evidence" value="ECO:0007669"/>
    <property type="project" value="TreeGrafter"/>
</dbReference>
<dbReference type="Gene3D" id="3.40.50.720">
    <property type="entry name" value="NAD(P)-binding Rossmann-like Domain"/>
    <property type="match status" value="1"/>
</dbReference>
<evidence type="ECO:0000256" key="1">
    <source>
        <dbReference type="ARBA" id="ARBA00022857"/>
    </source>
</evidence>
<organism evidence="4 5">
    <name type="scientific">Phaeodactylibacter xiamenensis</name>
    <dbReference type="NCBI Taxonomy" id="1524460"/>
    <lineage>
        <taxon>Bacteria</taxon>
        <taxon>Pseudomonadati</taxon>
        <taxon>Bacteroidota</taxon>
        <taxon>Saprospiria</taxon>
        <taxon>Saprospirales</taxon>
        <taxon>Haliscomenobacteraceae</taxon>
        <taxon>Phaeodactylibacter</taxon>
    </lineage>
</organism>
<protein>
    <submittedName>
        <fullName evidence="4">NADPH:quinone oxidoreductase</fullName>
    </submittedName>
</protein>